<dbReference type="InterPro" id="IPR009057">
    <property type="entry name" value="Homeodomain-like_sf"/>
</dbReference>
<dbReference type="Proteomes" id="UP001142325">
    <property type="component" value="Unassembled WGS sequence"/>
</dbReference>
<dbReference type="Pfam" id="PF00440">
    <property type="entry name" value="TetR_N"/>
    <property type="match status" value="1"/>
</dbReference>
<reference evidence="6" key="2">
    <citation type="submission" date="2023-01" db="EMBL/GenBank/DDBJ databases">
        <authorList>
            <person name="Sun Q."/>
            <person name="Evtushenko L."/>
        </authorList>
    </citation>
    <scope>NUCLEOTIDE SEQUENCE</scope>
    <source>
        <strain evidence="6">VKM Ac-1958</strain>
    </source>
</reference>
<feature type="domain" description="HTH tetR-type" evidence="5">
    <location>
        <begin position="5"/>
        <end position="65"/>
    </location>
</feature>
<comment type="caution">
    <text evidence="6">The sequence shown here is derived from an EMBL/GenBank/DDBJ whole genome shotgun (WGS) entry which is preliminary data.</text>
</comment>
<name>A0A9W6HV06_9MICO</name>
<sequence>MARPPHARERVLDAFEALLIAEGERVATLDATAKRAGVSKGGLLYHFATKEELANAMIARLDALLTEDVAQMRAAPEGPIVYFLRTSVLHNDPLDRAIVAVSRLAQGDHTYARDILHSARARWAECIRPHVRDEASLDLVLLVSDGLYFNNVLDLNSLQNAVPRGAQLDALVELVLRSTAPE</sequence>
<dbReference type="PROSITE" id="PS50977">
    <property type="entry name" value="HTH_TETR_2"/>
    <property type="match status" value="1"/>
</dbReference>
<evidence type="ECO:0000259" key="5">
    <source>
        <dbReference type="PROSITE" id="PS50977"/>
    </source>
</evidence>
<feature type="DNA-binding region" description="H-T-H motif" evidence="4">
    <location>
        <begin position="28"/>
        <end position="47"/>
    </location>
</feature>
<evidence type="ECO:0000313" key="6">
    <source>
        <dbReference type="EMBL" id="GLK02689.1"/>
    </source>
</evidence>
<evidence type="ECO:0000256" key="3">
    <source>
        <dbReference type="ARBA" id="ARBA00023163"/>
    </source>
</evidence>
<protein>
    <submittedName>
        <fullName evidence="6">TetR family transcriptional regulator</fullName>
    </submittedName>
</protein>
<dbReference type="PANTHER" id="PTHR30055">
    <property type="entry name" value="HTH-TYPE TRANSCRIPTIONAL REGULATOR RUTR"/>
    <property type="match status" value="1"/>
</dbReference>
<evidence type="ECO:0000256" key="1">
    <source>
        <dbReference type="ARBA" id="ARBA00023015"/>
    </source>
</evidence>
<gene>
    <name evidence="6" type="ORF">GCM10017596_24040</name>
</gene>
<dbReference type="Gene3D" id="1.10.357.10">
    <property type="entry name" value="Tetracycline Repressor, domain 2"/>
    <property type="match status" value="1"/>
</dbReference>
<dbReference type="GO" id="GO:0000976">
    <property type="term" value="F:transcription cis-regulatory region binding"/>
    <property type="evidence" value="ECO:0007669"/>
    <property type="project" value="TreeGrafter"/>
</dbReference>
<dbReference type="InterPro" id="IPR050109">
    <property type="entry name" value="HTH-type_TetR-like_transc_reg"/>
</dbReference>
<reference evidence="6" key="1">
    <citation type="journal article" date="2014" name="Int. J. Syst. Evol. Microbiol.">
        <title>Complete genome sequence of Corynebacterium casei LMG S-19264T (=DSM 44701T), isolated from a smear-ripened cheese.</title>
        <authorList>
            <consortium name="US DOE Joint Genome Institute (JGI-PGF)"/>
            <person name="Walter F."/>
            <person name="Albersmeier A."/>
            <person name="Kalinowski J."/>
            <person name="Ruckert C."/>
        </authorList>
    </citation>
    <scope>NUCLEOTIDE SEQUENCE</scope>
    <source>
        <strain evidence="6">VKM Ac-1958</strain>
    </source>
</reference>
<keyword evidence="2 4" id="KW-0238">DNA-binding</keyword>
<organism evidence="6 7">
    <name type="scientific">Microbacterium keratanolyticum</name>
    <dbReference type="NCBI Taxonomy" id="67574"/>
    <lineage>
        <taxon>Bacteria</taxon>
        <taxon>Bacillati</taxon>
        <taxon>Actinomycetota</taxon>
        <taxon>Actinomycetes</taxon>
        <taxon>Micrococcales</taxon>
        <taxon>Microbacteriaceae</taxon>
        <taxon>Microbacterium</taxon>
    </lineage>
</organism>
<dbReference type="PRINTS" id="PR00455">
    <property type="entry name" value="HTHTETR"/>
</dbReference>
<evidence type="ECO:0000256" key="2">
    <source>
        <dbReference type="ARBA" id="ARBA00023125"/>
    </source>
</evidence>
<accession>A0A9W6HV06</accession>
<dbReference type="InterPro" id="IPR001647">
    <property type="entry name" value="HTH_TetR"/>
</dbReference>
<dbReference type="AlphaFoldDB" id="A0A9W6HV06"/>
<dbReference type="SUPFAM" id="SSF46689">
    <property type="entry name" value="Homeodomain-like"/>
    <property type="match status" value="1"/>
</dbReference>
<keyword evidence="1" id="KW-0805">Transcription regulation</keyword>
<dbReference type="GO" id="GO:0003700">
    <property type="term" value="F:DNA-binding transcription factor activity"/>
    <property type="evidence" value="ECO:0007669"/>
    <property type="project" value="TreeGrafter"/>
</dbReference>
<dbReference type="RefSeq" id="WP_204937531.1">
    <property type="nucleotide sequence ID" value="NZ_BAAAUM010000002.1"/>
</dbReference>
<keyword evidence="3" id="KW-0804">Transcription</keyword>
<evidence type="ECO:0000313" key="7">
    <source>
        <dbReference type="Proteomes" id="UP001142325"/>
    </source>
</evidence>
<dbReference type="EMBL" id="BSET01000002">
    <property type="protein sequence ID" value="GLK02689.1"/>
    <property type="molecule type" value="Genomic_DNA"/>
</dbReference>
<dbReference type="PANTHER" id="PTHR30055:SF234">
    <property type="entry name" value="HTH-TYPE TRANSCRIPTIONAL REGULATOR BETI"/>
    <property type="match status" value="1"/>
</dbReference>
<keyword evidence="7" id="KW-1185">Reference proteome</keyword>
<evidence type="ECO:0000256" key="4">
    <source>
        <dbReference type="PROSITE-ProRule" id="PRU00335"/>
    </source>
</evidence>
<proteinExistence type="predicted"/>